<comment type="caution">
    <text evidence="1">The sequence shown here is derived from an EMBL/GenBank/DDBJ whole genome shotgun (WGS) entry which is preliminary data.</text>
</comment>
<accession>A0AAN7WFP5</accession>
<dbReference type="AlphaFoldDB" id="A0AAN7WFP5"/>
<sequence>MEDDLLSPENVVLLYVFWSSIDYSDYYINDLTDSNPKIYYISLDERNDITNDNYDTNTFKANNHAQKDDLELDEVKSKKKLSNILFFKSDENRKFYEFQNKE</sequence>
<name>A0AAN7WFP5_9SACH</name>
<reference evidence="2" key="1">
    <citation type="submission" date="2023-07" db="EMBL/GenBank/DDBJ databases">
        <title>A draft genome of Kazachstania heterogenica Y-27499.</title>
        <authorList>
            <person name="Donic C."/>
            <person name="Kralova J.S."/>
            <person name="Fidel L."/>
            <person name="Ben-Dor S."/>
            <person name="Jung S."/>
        </authorList>
    </citation>
    <scope>NUCLEOTIDE SEQUENCE [LARGE SCALE GENOMIC DNA]</scope>
    <source>
        <strain evidence="2">Y27499</strain>
    </source>
</reference>
<proteinExistence type="predicted"/>
<evidence type="ECO:0000313" key="1">
    <source>
        <dbReference type="EMBL" id="KAK5778853.1"/>
    </source>
</evidence>
<evidence type="ECO:0000313" key="2">
    <source>
        <dbReference type="Proteomes" id="UP001306508"/>
    </source>
</evidence>
<dbReference type="EMBL" id="JAWIZZ010000051">
    <property type="protein sequence ID" value="KAK5778853.1"/>
    <property type="molecule type" value="Genomic_DNA"/>
</dbReference>
<gene>
    <name evidence="1" type="ORF">RI543_003778</name>
</gene>
<dbReference type="Proteomes" id="UP001306508">
    <property type="component" value="Unassembled WGS sequence"/>
</dbReference>
<keyword evidence="2" id="KW-1185">Reference proteome</keyword>
<organism evidence="1 2">
    <name type="scientific">Arxiozyma heterogenica</name>
    <dbReference type="NCBI Taxonomy" id="278026"/>
    <lineage>
        <taxon>Eukaryota</taxon>
        <taxon>Fungi</taxon>
        <taxon>Dikarya</taxon>
        <taxon>Ascomycota</taxon>
        <taxon>Saccharomycotina</taxon>
        <taxon>Saccharomycetes</taxon>
        <taxon>Saccharomycetales</taxon>
        <taxon>Saccharomycetaceae</taxon>
        <taxon>Arxiozyma</taxon>
    </lineage>
</organism>
<protein>
    <submittedName>
        <fullName evidence="1">Uncharacterized protein</fullName>
    </submittedName>
</protein>